<dbReference type="InterPro" id="IPR027267">
    <property type="entry name" value="AH/BAR_dom_sf"/>
</dbReference>
<evidence type="ECO:0000259" key="11">
    <source>
        <dbReference type="PROSITE" id="PS50002"/>
    </source>
</evidence>
<feature type="domain" description="SH3" evidence="11">
    <location>
        <begin position="322"/>
        <end position="385"/>
    </location>
</feature>
<keyword evidence="2 8" id="KW-0728">SH3 domain</keyword>
<dbReference type="PROSITE" id="PS51021">
    <property type="entry name" value="BAR"/>
    <property type="match status" value="1"/>
</dbReference>
<dbReference type="Gene3D" id="2.30.30.40">
    <property type="entry name" value="SH3 Domains"/>
    <property type="match status" value="1"/>
</dbReference>
<dbReference type="Pfam" id="PF03114">
    <property type="entry name" value="BAR"/>
    <property type="match status" value="1"/>
</dbReference>
<dbReference type="AlphaFoldDB" id="A0A1X2GAD0"/>
<dbReference type="SUPFAM" id="SSF103657">
    <property type="entry name" value="BAR/IMD domain-like"/>
    <property type="match status" value="1"/>
</dbReference>
<dbReference type="Pfam" id="PF00018">
    <property type="entry name" value="SH3_1"/>
    <property type="match status" value="1"/>
</dbReference>
<dbReference type="OrthoDB" id="14167at2759"/>
<dbReference type="InterPro" id="IPR051759">
    <property type="entry name" value="LIM-SH3_domain_protein"/>
</dbReference>
<evidence type="ECO:0000256" key="7">
    <source>
        <dbReference type="ARBA" id="ARBA00023212"/>
    </source>
</evidence>
<dbReference type="GO" id="GO:0005856">
    <property type="term" value="C:cytoskeleton"/>
    <property type="evidence" value="ECO:0007669"/>
    <property type="project" value="UniProtKB-SubCell"/>
</dbReference>
<proteinExistence type="predicted"/>
<feature type="compositionally biased region" description="Low complexity" evidence="10">
    <location>
        <begin position="469"/>
        <end position="487"/>
    </location>
</feature>
<keyword evidence="5" id="KW-0677">Repeat</keyword>
<dbReference type="STRING" id="101127.A0A1X2GAD0"/>
<comment type="subcellular location">
    <subcellularLocation>
        <location evidence="1">Cytoplasm</location>
        <location evidence="1">Cytoskeleton</location>
    </subcellularLocation>
</comment>
<feature type="compositionally biased region" description="Low complexity" evidence="10">
    <location>
        <begin position="245"/>
        <end position="256"/>
    </location>
</feature>
<dbReference type="InterPro" id="IPR036028">
    <property type="entry name" value="SH3-like_dom_sf"/>
</dbReference>
<dbReference type="PANTHER" id="PTHR46218">
    <property type="entry name" value="LASP"/>
    <property type="match status" value="1"/>
</dbReference>
<dbReference type="SUPFAM" id="SSF50044">
    <property type="entry name" value="SH3-domain"/>
    <property type="match status" value="1"/>
</dbReference>
<feature type="region of interest" description="Disordered" evidence="10">
    <location>
        <begin position="16"/>
        <end position="36"/>
    </location>
</feature>
<protein>
    <submittedName>
        <fullName evidence="13">BAR-domain-containing protein</fullName>
    </submittedName>
</protein>
<keyword evidence="6" id="KW-0009">Actin-binding</keyword>
<dbReference type="EMBL" id="MCGT01000027">
    <property type="protein sequence ID" value="ORX49130.1"/>
    <property type="molecule type" value="Genomic_DNA"/>
</dbReference>
<feature type="coiled-coil region" evidence="9">
    <location>
        <begin position="140"/>
        <end position="177"/>
    </location>
</feature>
<dbReference type="PROSITE" id="PS50002">
    <property type="entry name" value="SH3"/>
    <property type="match status" value="1"/>
</dbReference>
<organism evidence="13 14">
    <name type="scientific">Hesseltinella vesiculosa</name>
    <dbReference type="NCBI Taxonomy" id="101127"/>
    <lineage>
        <taxon>Eukaryota</taxon>
        <taxon>Fungi</taxon>
        <taxon>Fungi incertae sedis</taxon>
        <taxon>Mucoromycota</taxon>
        <taxon>Mucoromycotina</taxon>
        <taxon>Mucoromycetes</taxon>
        <taxon>Mucorales</taxon>
        <taxon>Cunninghamellaceae</taxon>
        <taxon>Hesseltinella</taxon>
    </lineage>
</organism>
<gene>
    <name evidence="13" type="ORF">DM01DRAFT_1110594</name>
</gene>
<dbReference type="GO" id="GO:0051015">
    <property type="term" value="F:actin filament binding"/>
    <property type="evidence" value="ECO:0007669"/>
    <property type="project" value="TreeGrafter"/>
</dbReference>
<dbReference type="PRINTS" id="PR00452">
    <property type="entry name" value="SH3DOMAIN"/>
</dbReference>
<dbReference type="CDD" id="cd00174">
    <property type="entry name" value="SH3"/>
    <property type="match status" value="1"/>
</dbReference>
<keyword evidence="4" id="KW-0597">Phosphoprotein</keyword>
<feature type="compositionally biased region" description="Low complexity" evidence="10">
    <location>
        <begin position="398"/>
        <end position="408"/>
    </location>
</feature>
<dbReference type="InterPro" id="IPR004148">
    <property type="entry name" value="BAR_dom"/>
</dbReference>
<evidence type="ECO:0000256" key="2">
    <source>
        <dbReference type="ARBA" id="ARBA00022443"/>
    </source>
</evidence>
<feature type="region of interest" description="Disordered" evidence="10">
    <location>
        <begin position="423"/>
        <end position="524"/>
    </location>
</feature>
<evidence type="ECO:0000256" key="5">
    <source>
        <dbReference type="ARBA" id="ARBA00022737"/>
    </source>
</evidence>
<evidence type="ECO:0000259" key="12">
    <source>
        <dbReference type="PROSITE" id="PS51021"/>
    </source>
</evidence>
<evidence type="ECO:0000256" key="10">
    <source>
        <dbReference type="SAM" id="MobiDB-lite"/>
    </source>
</evidence>
<evidence type="ECO:0000256" key="4">
    <source>
        <dbReference type="ARBA" id="ARBA00022553"/>
    </source>
</evidence>
<comment type="caution">
    <text evidence="13">The sequence shown here is derived from an EMBL/GenBank/DDBJ whole genome shotgun (WGS) entry which is preliminary data.</text>
</comment>
<feature type="compositionally biased region" description="Polar residues" evidence="10">
    <location>
        <begin position="268"/>
        <end position="277"/>
    </location>
</feature>
<dbReference type="Proteomes" id="UP000242146">
    <property type="component" value="Unassembled WGS sequence"/>
</dbReference>
<evidence type="ECO:0000256" key="3">
    <source>
        <dbReference type="ARBA" id="ARBA00022490"/>
    </source>
</evidence>
<evidence type="ECO:0000256" key="1">
    <source>
        <dbReference type="ARBA" id="ARBA00004245"/>
    </source>
</evidence>
<dbReference type="SMART" id="SM00326">
    <property type="entry name" value="SH3"/>
    <property type="match status" value="1"/>
</dbReference>
<keyword evidence="9" id="KW-0175">Coiled coil</keyword>
<dbReference type="InterPro" id="IPR001452">
    <property type="entry name" value="SH3_domain"/>
</dbReference>
<evidence type="ECO:0000313" key="13">
    <source>
        <dbReference type="EMBL" id="ORX49130.1"/>
    </source>
</evidence>
<name>A0A1X2GAD0_9FUNG</name>
<evidence type="ECO:0000256" key="8">
    <source>
        <dbReference type="PROSITE-ProRule" id="PRU00192"/>
    </source>
</evidence>
<evidence type="ECO:0000313" key="14">
    <source>
        <dbReference type="Proteomes" id="UP000242146"/>
    </source>
</evidence>
<feature type="domain" description="BAR" evidence="12">
    <location>
        <begin position="13"/>
        <end position="237"/>
    </location>
</feature>
<keyword evidence="14" id="KW-1185">Reference proteome</keyword>
<feature type="region of interest" description="Disordered" evidence="10">
    <location>
        <begin position="296"/>
        <end position="330"/>
    </location>
</feature>
<keyword evidence="7" id="KW-0206">Cytoskeleton</keyword>
<sequence>MIKNFGKFKQWTGERLGQAKATNQTEDFQQLEHDTDSKKTGFDKVFEAADHYHHQLSKKKPSPEDGKTKCSPLEALANCWLFYASSFNQDTPLGANLINVGHAELKVAHLQDDYAASVRKQYVDLLQHGVHAYKDYSSLKKKLESRRLDYDAKVSRLQKSKKEKPEWEQEMQAAKMKYEETEYDLIQKMVALQEYEADQCQAIQQLVEAQVAYHQQALDVLLEVNHQMNEHSLGLRRYSTAPVTRSSTLSSQSSDESPSRHRSFKGARQSSVDSLSRQPAKVVRAASFSSSAVLDDTPALSPVSRSQPPTPARRRSSAGSMTRRQQQKAVYDFQGESSDELSFQVGDVITVIDTVDDGWWLGEVDHLGAKRRGIFPVNYTEAMANTPSPPVAARPALTTTSSTTTTSSLNSYPVLGSYIQEEPADIDPPNYPLSGNAVDSPFHDRASVSHTTAAPPSFNYLRGGSNGLPIASPSPSSTTPIPSSPASKIHRTPPPPPLARANTSTRTPPPPPPSRANGTPVAARAGPCRDCGCDDYVANVFKKGHCNNCFHKHE</sequence>
<feature type="compositionally biased region" description="Polar residues" evidence="10">
    <location>
        <begin position="317"/>
        <end position="328"/>
    </location>
</feature>
<feature type="region of interest" description="Disordered" evidence="10">
    <location>
        <begin position="386"/>
        <end position="410"/>
    </location>
</feature>
<evidence type="ECO:0000256" key="9">
    <source>
        <dbReference type="SAM" id="Coils"/>
    </source>
</evidence>
<reference evidence="13 14" key="1">
    <citation type="submission" date="2016-07" db="EMBL/GenBank/DDBJ databases">
        <title>Pervasive Adenine N6-methylation of Active Genes in Fungi.</title>
        <authorList>
            <consortium name="DOE Joint Genome Institute"/>
            <person name="Mondo S.J."/>
            <person name="Dannebaum R.O."/>
            <person name="Kuo R.C."/>
            <person name="Labutti K."/>
            <person name="Haridas S."/>
            <person name="Kuo A."/>
            <person name="Salamov A."/>
            <person name="Ahrendt S.R."/>
            <person name="Lipzen A."/>
            <person name="Sullivan W."/>
            <person name="Andreopoulos W.B."/>
            <person name="Clum A."/>
            <person name="Lindquist E."/>
            <person name="Daum C."/>
            <person name="Ramamoorthy G.K."/>
            <person name="Gryganskyi A."/>
            <person name="Culley D."/>
            <person name="Magnuson J.K."/>
            <person name="James T.Y."/>
            <person name="O'Malley M.A."/>
            <person name="Stajich J.E."/>
            <person name="Spatafora J.W."/>
            <person name="Visel A."/>
            <person name="Grigoriev I.V."/>
        </authorList>
    </citation>
    <scope>NUCLEOTIDE SEQUENCE [LARGE SCALE GENOMIC DNA]</scope>
    <source>
        <strain evidence="13 14">NRRL 3301</strain>
    </source>
</reference>
<accession>A0A1X2GAD0</accession>
<keyword evidence="3" id="KW-0963">Cytoplasm</keyword>
<dbReference type="Gene3D" id="1.20.1270.60">
    <property type="entry name" value="Arfaptin homology (AH) domain/BAR domain"/>
    <property type="match status" value="1"/>
</dbReference>
<dbReference type="SMART" id="SM00721">
    <property type="entry name" value="BAR"/>
    <property type="match status" value="1"/>
</dbReference>
<feature type="region of interest" description="Disordered" evidence="10">
    <location>
        <begin position="233"/>
        <end position="278"/>
    </location>
</feature>
<evidence type="ECO:0000256" key="6">
    <source>
        <dbReference type="ARBA" id="ARBA00023203"/>
    </source>
</evidence>
<dbReference type="GO" id="GO:0005737">
    <property type="term" value="C:cytoplasm"/>
    <property type="evidence" value="ECO:0007669"/>
    <property type="project" value="InterPro"/>
</dbReference>
<dbReference type="PANTHER" id="PTHR46218:SF2">
    <property type="entry name" value="LIM AND SH3 DOMAIN PROTEIN 1"/>
    <property type="match status" value="1"/>
</dbReference>